<protein>
    <submittedName>
        <fullName evidence="8">ABC transporter permease</fullName>
    </submittedName>
</protein>
<accession>A0A3B7R098</accession>
<dbReference type="GO" id="GO:0140359">
    <property type="term" value="F:ABC-type transporter activity"/>
    <property type="evidence" value="ECO:0007669"/>
    <property type="project" value="InterPro"/>
</dbReference>
<dbReference type="Proteomes" id="UP000262802">
    <property type="component" value="Chromosome"/>
</dbReference>
<comment type="subcellular location">
    <subcellularLocation>
        <location evidence="1">Cell membrane</location>
        <topology evidence="1">Multi-pass membrane protein</topology>
    </subcellularLocation>
</comment>
<evidence type="ECO:0000259" key="7">
    <source>
        <dbReference type="Pfam" id="PF12698"/>
    </source>
</evidence>
<evidence type="ECO:0000256" key="2">
    <source>
        <dbReference type="ARBA" id="ARBA00022475"/>
    </source>
</evidence>
<dbReference type="GO" id="GO:0005886">
    <property type="term" value="C:plasma membrane"/>
    <property type="evidence" value="ECO:0007669"/>
    <property type="project" value="UniProtKB-SubCell"/>
</dbReference>
<proteinExistence type="predicted"/>
<keyword evidence="9" id="KW-1185">Reference proteome</keyword>
<dbReference type="Gene3D" id="3.40.190.10">
    <property type="entry name" value="Periplasmic binding protein-like II"/>
    <property type="match status" value="1"/>
</dbReference>
<feature type="transmembrane region" description="Helical" evidence="6">
    <location>
        <begin position="21"/>
        <end position="42"/>
    </location>
</feature>
<evidence type="ECO:0000256" key="6">
    <source>
        <dbReference type="SAM" id="Phobius"/>
    </source>
</evidence>
<dbReference type="PANTHER" id="PTHR30294">
    <property type="entry name" value="MEMBRANE COMPONENT OF ABC TRANSPORTER YHHJ-RELATED"/>
    <property type="match status" value="1"/>
</dbReference>
<dbReference type="AlphaFoldDB" id="A0A3B7R098"/>
<feature type="transmembrane region" description="Helical" evidence="6">
    <location>
        <begin position="228"/>
        <end position="249"/>
    </location>
</feature>
<dbReference type="OrthoDB" id="9768837at2"/>
<dbReference type="EMBL" id="CP032317">
    <property type="protein sequence ID" value="AYA37172.1"/>
    <property type="molecule type" value="Genomic_DNA"/>
</dbReference>
<feature type="transmembrane region" description="Helical" evidence="6">
    <location>
        <begin position="315"/>
        <end position="339"/>
    </location>
</feature>
<evidence type="ECO:0000256" key="5">
    <source>
        <dbReference type="ARBA" id="ARBA00023136"/>
    </source>
</evidence>
<keyword evidence="4 6" id="KW-1133">Transmembrane helix</keyword>
<organism evidence="8 9">
    <name type="scientific">Hymenobacter oligotrophus</name>
    <dbReference type="NCBI Taxonomy" id="2319843"/>
    <lineage>
        <taxon>Bacteria</taxon>
        <taxon>Pseudomonadati</taxon>
        <taxon>Bacteroidota</taxon>
        <taxon>Cytophagia</taxon>
        <taxon>Cytophagales</taxon>
        <taxon>Hymenobacteraceae</taxon>
        <taxon>Hymenobacter</taxon>
    </lineage>
</organism>
<evidence type="ECO:0000256" key="1">
    <source>
        <dbReference type="ARBA" id="ARBA00004651"/>
    </source>
</evidence>
<keyword evidence="2" id="KW-1003">Cell membrane</keyword>
<sequence length="453" mass="49214">MSKIWLIAQREYLTRVRKKSFLIMSLIGPLLTVALFAVPVLIAKMSDSGKVVAIADAGGLFADKLPESKDDISFTRVSPDLAAAKQEFQKAKYDALLYVPKMDIGNPTGFQVFSRKGLSLTLENDIRRAANKAIENRRLQQAGIDRSVLDNLKAEVDLQTVSLSEAGEKSSSTGISTGVAYFFGFLIYIFIFLYGVQIMRGVMEEKTNRIVEVVISSVKPFQLMMGKVLGIAGVGFTQLALWVLLSMGISSVASTFISPSKAVVSQAASVSASTADADVTAIARPDTPADEAAKKSNFTAKAFQALDNADLNMPLLLACFLFYFLGGYLFYGALFGAIGSAVDSETDTQQFMMPVTMPLVLTFVVSQAILTTNPNGSVAFWMSMIPFTSPIAMMMRLPFGGVPAWQIGLSMALLIAGFMGTIWLAGRIYRVGILMYGKKVTYGELSKWLFYKG</sequence>
<dbReference type="Pfam" id="PF12698">
    <property type="entry name" value="ABC2_membrane_3"/>
    <property type="match status" value="1"/>
</dbReference>
<evidence type="ECO:0000313" key="9">
    <source>
        <dbReference type="Proteomes" id="UP000262802"/>
    </source>
</evidence>
<dbReference type="KEGG" id="hyh:D3Y59_08980"/>
<feature type="transmembrane region" description="Helical" evidence="6">
    <location>
        <begin position="407"/>
        <end position="426"/>
    </location>
</feature>
<keyword evidence="5 6" id="KW-0472">Membrane</keyword>
<keyword evidence="3 6" id="KW-0812">Transmembrane</keyword>
<dbReference type="RefSeq" id="WP_119444748.1">
    <property type="nucleotide sequence ID" value="NZ_CP032317.1"/>
</dbReference>
<evidence type="ECO:0000256" key="3">
    <source>
        <dbReference type="ARBA" id="ARBA00022692"/>
    </source>
</evidence>
<feature type="transmembrane region" description="Helical" evidence="6">
    <location>
        <begin position="178"/>
        <end position="196"/>
    </location>
</feature>
<dbReference type="InterPro" id="IPR013525">
    <property type="entry name" value="ABC2_TM"/>
</dbReference>
<name>A0A3B7R098_9BACT</name>
<reference evidence="8 9" key="1">
    <citation type="submission" date="2018-09" db="EMBL/GenBank/DDBJ databases">
        <title>Hymenobacter medium sp. nov., isolated from R2A medium.</title>
        <authorList>
            <person name="Yingchao G."/>
        </authorList>
    </citation>
    <scope>NUCLEOTIDE SEQUENCE [LARGE SCALE GENOMIC DNA]</scope>
    <source>
        <strain evidence="9">sh-6</strain>
    </source>
</reference>
<feature type="transmembrane region" description="Helical" evidence="6">
    <location>
        <begin position="351"/>
        <end position="370"/>
    </location>
</feature>
<dbReference type="PANTHER" id="PTHR30294:SF29">
    <property type="entry name" value="MULTIDRUG ABC TRANSPORTER PERMEASE YBHS-RELATED"/>
    <property type="match status" value="1"/>
</dbReference>
<dbReference type="InterPro" id="IPR051449">
    <property type="entry name" value="ABC-2_transporter_component"/>
</dbReference>
<evidence type="ECO:0000256" key="4">
    <source>
        <dbReference type="ARBA" id="ARBA00022989"/>
    </source>
</evidence>
<gene>
    <name evidence="8" type="ORF">D3Y59_08980</name>
</gene>
<evidence type="ECO:0000313" key="8">
    <source>
        <dbReference type="EMBL" id="AYA37172.1"/>
    </source>
</evidence>
<feature type="domain" description="ABC-2 type transporter transmembrane" evidence="7">
    <location>
        <begin position="19"/>
        <end position="425"/>
    </location>
</feature>
<dbReference type="SUPFAM" id="SSF53850">
    <property type="entry name" value="Periplasmic binding protein-like II"/>
    <property type="match status" value="1"/>
</dbReference>